<organism evidence="8 9">
    <name type="scientific">Bactericera trigonica densovirus</name>
    <dbReference type="NCBI Taxonomy" id="3070179"/>
    <lineage>
        <taxon>Viruses</taxon>
        <taxon>Monodnaviria</taxon>
        <taxon>Shotokuvirae</taxon>
        <taxon>Cossaviricota</taxon>
        <taxon>Quintoviricetes</taxon>
        <taxon>Piccovirales</taxon>
        <taxon>Parvoviridae</taxon>
        <taxon>Densovirinae</taxon>
        <taxon>Diciambidensovirus</taxon>
        <taxon>Diciambidensovirus hemipteran2</taxon>
    </lineage>
</organism>
<dbReference type="GO" id="GO:0042025">
    <property type="term" value="C:host cell nucleus"/>
    <property type="evidence" value="ECO:0007669"/>
    <property type="project" value="UniProtKB-SubCell"/>
</dbReference>
<dbReference type="RefSeq" id="YP_010802686.1">
    <property type="nucleotide sequence ID" value="NC_077038.1"/>
</dbReference>
<dbReference type="GO" id="GO:0005524">
    <property type="term" value="F:ATP binding"/>
    <property type="evidence" value="ECO:0007669"/>
    <property type="project" value="UniProtKB-KW"/>
</dbReference>
<dbReference type="SUPFAM" id="SSF52540">
    <property type="entry name" value="P-loop containing nucleoside triphosphate hydrolases"/>
    <property type="match status" value="1"/>
</dbReference>
<evidence type="ECO:0000259" key="7">
    <source>
        <dbReference type="PROSITE" id="PS51206"/>
    </source>
</evidence>
<keyword evidence="2" id="KW-1048">Host nucleus</keyword>
<accession>A0A5C1K2E7</accession>
<dbReference type="GO" id="GO:0006260">
    <property type="term" value="P:DNA replication"/>
    <property type="evidence" value="ECO:0007669"/>
    <property type="project" value="UniProtKB-KW"/>
</dbReference>
<keyword evidence="9" id="KW-1185">Reference proteome</keyword>
<dbReference type="InterPro" id="IPR014015">
    <property type="entry name" value="Helicase_SF3_DNA-vir"/>
</dbReference>
<evidence type="ECO:0000256" key="2">
    <source>
        <dbReference type="ARBA" id="ARBA00022562"/>
    </source>
</evidence>
<evidence type="ECO:0000256" key="1">
    <source>
        <dbReference type="ARBA" id="ARBA00004147"/>
    </source>
</evidence>
<feature type="region of interest" description="Disordered" evidence="6">
    <location>
        <begin position="61"/>
        <end position="161"/>
    </location>
</feature>
<proteinExistence type="predicted"/>
<dbReference type="GO" id="GO:0019079">
    <property type="term" value="P:viral genome replication"/>
    <property type="evidence" value="ECO:0007669"/>
    <property type="project" value="InterPro"/>
</dbReference>
<feature type="compositionally biased region" description="Basic and acidic residues" evidence="6">
    <location>
        <begin position="79"/>
        <end position="103"/>
    </location>
</feature>
<dbReference type="GeneID" id="80541469"/>
<protein>
    <submittedName>
        <fullName evidence="8">Nonstructural protein</fullName>
    </submittedName>
</protein>
<dbReference type="PROSITE" id="PS51206">
    <property type="entry name" value="SF3_HELICASE_1"/>
    <property type="match status" value="1"/>
</dbReference>
<dbReference type="Pfam" id="PF01057">
    <property type="entry name" value="Parvo_NS1"/>
    <property type="match status" value="1"/>
</dbReference>
<reference evidence="8 9" key="1">
    <citation type="submission" date="2019-08" db="EMBL/GenBank/DDBJ databases">
        <title>Complete genome sequence of a densovirus infecting the carrot psyllid, Bactericera trigonica.</title>
        <authorList>
            <person name="Ghosh S."/>
            <person name="Ghanim M."/>
        </authorList>
    </citation>
    <scope>NUCLEOTIDE SEQUENCE [LARGE SCALE GENOMIC DNA]</scope>
</reference>
<keyword evidence="3" id="KW-0235">DNA replication</keyword>
<evidence type="ECO:0000256" key="6">
    <source>
        <dbReference type="SAM" id="MobiDB-lite"/>
    </source>
</evidence>
<evidence type="ECO:0000256" key="3">
    <source>
        <dbReference type="ARBA" id="ARBA00022705"/>
    </source>
</evidence>
<feature type="domain" description="SF3 helicase" evidence="7">
    <location>
        <begin position="493"/>
        <end position="659"/>
    </location>
</feature>
<dbReference type="EMBL" id="MN364694">
    <property type="protein sequence ID" value="QEM39034.1"/>
    <property type="molecule type" value="Genomic_DNA"/>
</dbReference>
<evidence type="ECO:0000313" key="8">
    <source>
        <dbReference type="EMBL" id="QEM39034.1"/>
    </source>
</evidence>
<dbReference type="Proteomes" id="UP001162025">
    <property type="component" value="Segment"/>
</dbReference>
<keyword evidence="5" id="KW-0067">ATP-binding</keyword>
<evidence type="ECO:0000256" key="4">
    <source>
        <dbReference type="ARBA" id="ARBA00022741"/>
    </source>
</evidence>
<sequence length="676" mass="75970">MFAAKITSSDSEFEIIEYDVRHRPILATQLAPGGPAESHKRGEHTSHTQLFGRRVGHCSGRTAAGEYTGGSGAVSGRAQHIDGRRQTEESLLEREEGDRDHSLEWQNASGDEGEGESDSEADIGAADKSLGSTGQHFPCRTPSHVERNDPSGSNSLHESYEYGGYEGAQPELQKEDHGLASGAPAVEKKRWRDLYQFTVSCLQNAPSKHVILHSVYRLCAAGRVDRQFHQRVRRLPQFTGNTIQLISEHGDHIHVLHDCQWTSSTCRCGFIRAFGSDFGTTHWRAKRWVVRRYKFSTAHLTSALLYLSTRGHELGHVQLGRQVFQRGLGSGTQTGHCPIQACFSHPEERLVECGLSEDHSYILGEFGVGECGQNSGGSDRASFPNRASGQAPKRRKVSFEVQLGIELLGWLRQFPSAPLVSILQTRFWTESEFGLQVHRGSKLLCTVLNNYALELCDMSMPELFARFQSVDPVHLLFAAPMGNVAATYYDIEESVLILEDLLMYQFDNDEEIVGVFLEDLVDILEKRKAKINSIFVLSPSNAGKNFFFDCVVHFFLNFGLIGNFNKYVGFPLQETVHKRILLWNEPNAEPAAFETLKMLLGGDQCVVRVKFQSDATVGRTPVIILSNNDIFPRDAAFRNRMIKYEWKTAGYLEKYNKKPHLIAFYKLLLKYNIFNT</sequence>
<evidence type="ECO:0000256" key="5">
    <source>
        <dbReference type="ARBA" id="ARBA00022840"/>
    </source>
</evidence>
<evidence type="ECO:0000313" key="9">
    <source>
        <dbReference type="Proteomes" id="UP001162025"/>
    </source>
</evidence>
<name>A0A5C1K2E7_9VIRU</name>
<dbReference type="KEGG" id="vg:80541469"/>
<feature type="compositionally biased region" description="Acidic residues" evidence="6">
    <location>
        <begin position="111"/>
        <end position="121"/>
    </location>
</feature>
<keyword evidence="4" id="KW-0547">Nucleotide-binding</keyword>
<dbReference type="InterPro" id="IPR001257">
    <property type="entry name" value="Parvovirus_NS1_helicase"/>
</dbReference>
<comment type="subcellular location">
    <subcellularLocation>
        <location evidence="1">Host nucleus</location>
    </subcellularLocation>
</comment>
<dbReference type="InterPro" id="IPR027417">
    <property type="entry name" value="P-loop_NTPase"/>
</dbReference>
<dbReference type="Gene3D" id="3.40.50.300">
    <property type="entry name" value="P-loop containing nucleotide triphosphate hydrolases"/>
    <property type="match status" value="1"/>
</dbReference>